<dbReference type="InterPro" id="IPR055353">
    <property type="entry name" value="DUF7619"/>
</dbReference>
<dbReference type="NCBIfam" id="TIGR04183">
    <property type="entry name" value="Por_Secre_tail"/>
    <property type="match status" value="1"/>
</dbReference>
<dbReference type="PANTHER" id="PTHR44103:SF1">
    <property type="entry name" value="PROPROTEIN CONVERTASE P"/>
    <property type="match status" value="1"/>
</dbReference>
<evidence type="ECO:0000256" key="2">
    <source>
        <dbReference type="SAM" id="SignalP"/>
    </source>
</evidence>
<dbReference type="PANTHER" id="PTHR44103">
    <property type="entry name" value="PROPROTEIN CONVERTASE P"/>
    <property type="match status" value="1"/>
</dbReference>
<accession>A9DX25</accession>
<feature type="chain" id="PRO_5002736880" evidence="2">
    <location>
        <begin position="20"/>
        <end position="1187"/>
    </location>
</feature>
<feature type="domain" description="Secretion system C-terminal sorting" evidence="3">
    <location>
        <begin position="1115"/>
        <end position="1185"/>
    </location>
</feature>
<evidence type="ECO:0000259" key="4">
    <source>
        <dbReference type="Pfam" id="PF24595"/>
    </source>
</evidence>
<evidence type="ECO:0000256" key="1">
    <source>
        <dbReference type="ARBA" id="ARBA00022729"/>
    </source>
</evidence>
<organism evidence="5 6">
    <name type="scientific">Kordia algicida OT-1</name>
    <dbReference type="NCBI Taxonomy" id="391587"/>
    <lineage>
        <taxon>Bacteria</taxon>
        <taxon>Pseudomonadati</taxon>
        <taxon>Bacteroidota</taxon>
        <taxon>Flavobacteriia</taxon>
        <taxon>Flavobacteriales</taxon>
        <taxon>Flavobacteriaceae</taxon>
        <taxon>Kordia</taxon>
    </lineage>
</organism>
<dbReference type="InterPro" id="IPR028994">
    <property type="entry name" value="Integrin_alpha_N"/>
</dbReference>
<dbReference type="InterPro" id="IPR013517">
    <property type="entry name" value="FG-GAP"/>
</dbReference>
<proteinExistence type="predicted"/>
<keyword evidence="1 2" id="KW-0732">Signal</keyword>
<dbReference type="Pfam" id="PF18962">
    <property type="entry name" value="Por_Secre_tail"/>
    <property type="match status" value="1"/>
</dbReference>
<dbReference type="Gene3D" id="2.130.10.130">
    <property type="entry name" value="Integrin alpha, N-terminal"/>
    <property type="match status" value="2"/>
</dbReference>
<evidence type="ECO:0000313" key="6">
    <source>
        <dbReference type="Proteomes" id="UP000002945"/>
    </source>
</evidence>
<comment type="caution">
    <text evidence="5">The sequence shown here is derived from an EMBL/GenBank/DDBJ whole genome shotgun (WGS) entry which is preliminary data.</text>
</comment>
<feature type="domain" description="DUF7619" evidence="4">
    <location>
        <begin position="965"/>
        <end position="1098"/>
    </location>
</feature>
<dbReference type="eggNOG" id="COG2706">
    <property type="taxonomic scope" value="Bacteria"/>
</dbReference>
<name>A9DX25_9FLAO</name>
<dbReference type="STRING" id="391587.KAOT1_07283"/>
<dbReference type="Pfam" id="PF13517">
    <property type="entry name" value="FG-GAP_3"/>
    <property type="match status" value="5"/>
</dbReference>
<dbReference type="Proteomes" id="UP000002945">
    <property type="component" value="Unassembled WGS sequence"/>
</dbReference>
<reference evidence="5 6" key="1">
    <citation type="journal article" date="2011" name="J. Bacteriol.">
        <title>Genome sequence of the algicidal bacterium Kordia algicida OT-1.</title>
        <authorList>
            <person name="Lee H.S."/>
            <person name="Kang S.G."/>
            <person name="Kwon K.K."/>
            <person name="Lee J.H."/>
            <person name="Kim S.J."/>
        </authorList>
    </citation>
    <scope>NUCLEOTIDE SEQUENCE [LARGE SCALE GENOMIC DNA]</scope>
    <source>
        <strain evidence="5 6">OT-1</strain>
    </source>
</reference>
<evidence type="ECO:0000259" key="3">
    <source>
        <dbReference type="Pfam" id="PF18962"/>
    </source>
</evidence>
<dbReference type="HOGENOM" id="CLU_273928_0_0_10"/>
<dbReference type="InterPro" id="IPR026444">
    <property type="entry name" value="Secre_tail"/>
</dbReference>
<sequence>MKKILLALISCFCYLSANAQVAYEQNVVIDDSYGTSNPQSIHAADIDNDGFKDILVASYGEIIWRRSTDGQGNFETERRLIDDFVDAYTVRTGDFDNDGDLDVVFFMRGNGSTANVMYSENLDGAGNFAEAVALATTNSFFGLRLQVIDMNNDGDLDIIYGSTQNISWIDNTDGQANFTDNYLLANNDGFIAVDVDGDNLVDIIRDNGYDLNAYKFNADGTLGFFETMNTFALYQDYQAADIDNDGDNDILTLYINGSSKRVHWFENTDGMGTFANRQTLITLPTSSSGSANSTKGIRLVDVDNNGHLDVIVYDANQDGTTLYKNSGSLSFSNEIVINTDVPSISDVFVTDLNNDNTPDLLVTDFNFSEYFWYSNTDGLGNYSTRNPISSTALSANHVDYADIDGDGDLDLVSSSHGDNKVAWYENTDGQGNFSNLQNIISNTNEKPRNVFAVDMDGDTDNDVLFYSYLDSTTDEYQLIWIENDGSGNFTQQHIFETTMDDIIKIAYADVDDDGDMDVISGEENSTLVLYKNNGDGTFAPRIVFSQPGTSYILSLQVADVDGDDDIDILASYNNNEIIWHENTDGLGDLTTKHVIVESMHYPAAIFAADIDGDTDVDVLYANRFYDEVGYFINTDGQGTFDAPVITSEIPQNPSIIYSLDVDEDGDMDMITNSEEGQKFVWFPNDGNANFGDPVEITSFIGNISRITVADLDEDGKVDLITSIFTNEILWFKNLGAFTNTISGIVRLDANADGCDNTDAPIPSLLITTDNGENSFSTFTKADGTFMLQANKEIYTTQITSSLPNYYTSSPLSYTNDFTGLSNTNQVADFCIEANQTINDLSIVVYPSIDDPRPGFDTDYQIVYKNEGTVPLSGNISFTFDDSKVQFLSASETVATQTSNSLTFNYSGLNPFETRTINLEFNVFAPPTTNIDDILLTSATINPVAGDETEENNSFQLEQTVIGSYDPNDIRVLEGEEIFIEDADKYLHYIIRFQNTGTASAINVNVENMLDDKFDWSTIQIESLSHDGRVEITNGNQVNFIFDNINLPDSTSDEPNSHGYIAYRIKPKSNVVIGDIFLSTADIFFDFNPPITTNTASTEIVAPLSVEEFNNNQLTVYPNPTKNIVTINATQQLERVTIFDINGKLLKTVVAKNGQLQMEIPLKQFSKGIYFLKIQTNLGTQTQKIIKQ</sequence>
<evidence type="ECO:0000313" key="5">
    <source>
        <dbReference type="EMBL" id="EDP95952.1"/>
    </source>
</evidence>
<feature type="signal peptide" evidence="2">
    <location>
        <begin position="1"/>
        <end position="19"/>
    </location>
</feature>
<dbReference type="AlphaFoldDB" id="A9DX25"/>
<dbReference type="OrthoDB" id="1110367at2"/>
<dbReference type="RefSeq" id="WP_007094023.1">
    <property type="nucleotide sequence ID" value="NZ_CP142125.1"/>
</dbReference>
<dbReference type="eggNOG" id="COG4886">
    <property type="taxonomic scope" value="Bacteria"/>
</dbReference>
<gene>
    <name evidence="5" type="ORF">KAOT1_07283</name>
</gene>
<protein>
    <submittedName>
        <fullName evidence="5">Uncharacterized protein</fullName>
    </submittedName>
</protein>
<dbReference type="SUPFAM" id="SSF69318">
    <property type="entry name" value="Integrin alpha N-terminal domain"/>
    <property type="match status" value="2"/>
</dbReference>
<keyword evidence="6" id="KW-1185">Reference proteome</keyword>
<dbReference type="Pfam" id="PF24595">
    <property type="entry name" value="DUF7619"/>
    <property type="match status" value="1"/>
</dbReference>
<dbReference type="EMBL" id="ABIB01000005">
    <property type="protein sequence ID" value="EDP95952.1"/>
    <property type="molecule type" value="Genomic_DNA"/>
</dbReference>